<feature type="compositionally biased region" description="Polar residues" evidence="2">
    <location>
        <begin position="609"/>
        <end position="619"/>
    </location>
</feature>
<dbReference type="InterPro" id="IPR021858">
    <property type="entry name" value="Fun_TF"/>
</dbReference>
<gene>
    <name evidence="4" type="ORF">CkaCkLH20_11688</name>
</gene>
<name>A0A9P6HUW7_9PEZI</name>
<feature type="region of interest" description="Disordered" evidence="2">
    <location>
        <begin position="251"/>
        <end position="270"/>
    </location>
</feature>
<evidence type="ECO:0000313" key="5">
    <source>
        <dbReference type="Proteomes" id="UP000781932"/>
    </source>
</evidence>
<dbReference type="InterPro" id="IPR001138">
    <property type="entry name" value="Zn2Cys6_DnaBD"/>
</dbReference>
<dbReference type="GeneID" id="62167476"/>
<dbReference type="PROSITE" id="PS50048">
    <property type="entry name" value="ZN2_CY6_FUNGAL_2"/>
    <property type="match status" value="1"/>
</dbReference>
<dbReference type="GO" id="GO:0000981">
    <property type="term" value="F:DNA-binding transcription factor activity, RNA polymerase II-specific"/>
    <property type="evidence" value="ECO:0007669"/>
    <property type="project" value="InterPro"/>
</dbReference>
<sequence length="648" mass="71875">MAGPGGGPPRRSHTKSRKGCETCKRRHIRCDENFPQCRNCTKHKIRCPYNDMPIPEDRSTTPDKPDLMWTPEVEAAIEQWQRTGIFPFSNLGIYPAPNPQYFTVEDLRLIYHVASICDEMVGLDANGFTLWTRQIPTIIKIGAVHGYVMNALLAFSAMHMAFLTDCPLVGNMAYEHRGAAMSGLKDAIGTFSRETSDAVLAASLVLSWQATDWRSWTQLMQGTSSVIEAMDPWKHESQFGDFIAESCTFPTAPASPSPDHKPSQPRKEDHDAFTKTLAQLQKVEAHLKHNKEDTKSIQQLISFLKGAKKVNTGLNVSQQFERLRPLRTWLFWLPVMLLKQTGGSPSALIIIAHYYTVALVTERLFPDIGAAYFGSLSIGPVEEIARRLLSINISGQVVGDVQTPLTLMEFPIDTVNEFRQRMGFTSPARTPSFPQFHPPNFYSRDIVAPPPVSDAYLPYANPAFSYSTESLQMLNAESAPPNNLSPLVLSAPFMNTSQQYLSIPSPNYGAYSPASSTFEGSIVYSDTEDYGPYEHYDMSGLPAVNNQLGVGMPTTPTYPPPEDPHLMASSLHTVPPSPFLNPEQFGMLPLPESPVPPPSLPMSRHRHTPSSSITDSPRSVSAPFPPRNQWLGSTPIVVKSEKGKEREL</sequence>
<dbReference type="CDD" id="cd00067">
    <property type="entry name" value="GAL4"/>
    <property type="match status" value="1"/>
</dbReference>
<feature type="region of interest" description="Disordered" evidence="2">
    <location>
        <begin position="587"/>
        <end position="648"/>
    </location>
</feature>
<feature type="domain" description="Zn(2)-C6 fungal-type" evidence="3">
    <location>
        <begin position="19"/>
        <end position="49"/>
    </location>
</feature>
<dbReference type="AlphaFoldDB" id="A0A9P6HUW7"/>
<protein>
    <submittedName>
        <fullName evidence="4">C6 transcription factor</fullName>
    </submittedName>
</protein>
<feature type="compositionally biased region" description="Basic and acidic residues" evidence="2">
    <location>
        <begin position="258"/>
        <end position="270"/>
    </location>
</feature>
<dbReference type="Pfam" id="PF11951">
    <property type="entry name" value="Fungal_trans_2"/>
    <property type="match status" value="1"/>
</dbReference>
<dbReference type="PROSITE" id="PS00463">
    <property type="entry name" value="ZN2_CY6_FUNGAL_1"/>
    <property type="match status" value="1"/>
</dbReference>
<feature type="compositionally biased region" description="Pro residues" evidence="2">
    <location>
        <begin position="591"/>
        <end position="600"/>
    </location>
</feature>
<dbReference type="RefSeq" id="XP_038740250.1">
    <property type="nucleotide sequence ID" value="XM_038894402.1"/>
</dbReference>
<accession>A0A9P6HUW7</accession>
<reference evidence="4" key="1">
    <citation type="submission" date="2020-03" db="EMBL/GenBank/DDBJ databases">
        <authorList>
            <person name="He L."/>
        </authorList>
    </citation>
    <scope>NUCLEOTIDE SEQUENCE</scope>
    <source>
        <strain evidence="4">CkLH20</strain>
    </source>
</reference>
<dbReference type="EMBL" id="JAATWM020000050">
    <property type="protein sequence ID" value="KAF9870789.1"/>
    <property type="molecule type" value="Genomic_DNA"/>
</dbReference>
<dbReference type="InterPro" id="IPR036864">
    <property type="entry name" value="Zn2-C6_fun-type_DNA-bd_sf"/>
</dbReference>
<dbReference type="GO" id="GO:0008270">
    <property type="term" value="F:zinc ion binding"/>
    <property type="evidence" value="ECO:0007669"/>
    <property type="project" value="InterPro"/>
</dbReference>
<reference evidence="4" key="2">
    <citation type="submission" date="2020-11" db="EMBL/GenBank/DDBJ databases">
        <title>Whole genome sequencing of Colletotrichum sp.</title>
        <authorList>
            <person name="Li H."/>
        </authorList>
    </citation>
    <scope>NUCLEOTIDE SEQUENCE</scope>
    <source>
        <strain evidence="4">CkLH20</strain>
    </source>
</reference>
<dbReference type="Proteomes" id="UP000781932">
    <property type="component" value="Unassembled WGS sequence"/>
</dbReference>
<comment type="caution">
    <text evidence="4">The sequence shown here is derived from an EMBL/GenBank/DDBJ whole genome shotgun (WGS) entry which is preliminary data.</text>
</comment>
<dbReference type="SUPFAM" id="SSF57701">
    <property type="entry name" value="Zn2/Cys6 DNA-binding domain"/>
    <property type="match status" value="1"/>
</dbReference>
<dbReference type="Gene3D" id="4.10.240.10">
    <property type="entry name" value="Zn(2)-C6 fungal-type DNA-binding domain"/>
    <property type="match status" value="1"/>
</dbReference>
<evidence type="ECO:0000256" key="1">
    <source>
        <dbReference type="ARBA" id="ARBA00023242"/>
    </source>
</evidence>
<dbReference type="Pfam" id="PF00172">
    <property type="entry name" value="Zn_clus"/>
    <property type="match status" value="1"/>
</dbReference>
<dbReference type="PANTHER" id="PTHR47657">
    <property type="entry name" value="STEROL REGULATORY ELEMENT-BINDING PROTEIN ECM22"/>
    <property type="match status" value="1"/>
</dbReference>
<dbReference type="PANTHER" id="PTHR47657:SF12">
    <property type="entry name" value="ZN(II)2CYS6 TRANSCRIPTION FACTOR (EUROFUNG)"/>
    <property type="match status" value="1"/>
</dbReference>
<proteinExistence type="predicted"/>
<keyword evidence="5" id="KW-1185">Reference proteome</keyword>
<dbReference type="SMART" id="SM00066">
    <property type="entry name" value="GAL4"/>
    <property type="match status" value="1"/>
</dbReference>
<evidence type="ECO:0000259" key="3">
    <source>
        <dbReference type="PROSITE" id="PS50048"/>
    </source>
</evidence>
<dbReference type="OrthoDB" id="1924260at2759"/>
<evidence type="ECO:0000313" key="4">
    <source>
        <dbReference type="EMBL" id="KAF9870789.1"/>
    </source>
</evidence>
<organism evidence="4 5">
    <name type="scientific">Colletotrichum karsti</name>
    <dbReference type="NCBI Taxonomy" id="1095194"/>
    <lineage>
        <taxon>Eukaryota</taxon>
        <taxon>Fungi</taxon>
        <taxon>Dikarya</taxon>
        <taxon>Ascomycota</taxon>
        <taxon>Pezizomycotina</taxon>
        <taxon>Sordariomycetes</taxon>
        <taxon>Hypocreomycetidae</taxon>
        <taxon>Glomerellales</taxon>
        <taxon>Glomerellaceae</taxon>
        <taxon>Colletotrichum</taxon>
        <taxon>Colletotrichum boninense species complex</taxon>
    </lineage>
</organism>
<evidence type="ECO:0000256" key="2">
    <source>
        <dbReference type="SAM" id="MobiDB-lite"/>
    </source>
</evidence>
<feature type="compositionally biased region" description="Basic and acidic residues" evidence="2">
    <location>
        <begin position="639"/>
        <end position="648"/>
    </location>
</feature>
<dbReference type="InterPro" id="IPR052400">
    <property type="entry name" value="Zn2-C6_fungal_TF"/>
</dbReference>
<keyword evidence="1" id="KW-0539">Nucleus</keyword>